<comment type="catalytic activity">
    <reaction evidence="4">
        <text>an N-acyl-L-alpha-aminoacyl-tRNA + H2O = an N-acyl-L-amino acid + a tRNA + H(+)</text>
        <dbReference type="Rhea" id="RHEA:54448"/>
        <dbReference type="Rhea" id="RHEA-COMP:10123"/>
        <dbReference type="Rhea" id="RHEA-COMP:13883"/>
        <dbReference type="ChEBI" id="CHEBI:15377"/>
        <dbReference type="ChEBI" id="CHEBI:15378"/>
        <dbReference type="ChEBI" id="CHEBI:59874"/>
        <dbReference type="ChEBI" id="CHEBI:78442"/>
        <dbReference type="ChEBI" id="CHEBI:138191"/>
        <dbReference type="EC" id="3.1.1.29"/>
    </reaction>
</comment>
<dbReference type="GO" id="GO:0009116">
    <property type="term" value="P:nucleoside metabolic process"/>
    <property type="evidence" value="ECO:0007669"/>
    <property type="project" value="InterPro"/>
</dbReference>
<dbReference type="SUPFAM" id="SSF53167">
    <property type="entry name" value="Purine and uridine phosphorylases"/>
    <property type="match status" value="1"/>
</dbReference>
<proteinExistence type="inferred from homology"/>
<dbReference type="InterPro" id="IPR023476">
    <property type="entry name" value="Pep_tRNA_hydro_II_dom_sf"/>
</dbReference>
<evidence type="ECO:0000313" key="7">
    <source>
        <dbReference type="Proteomes" id="UP000796880"/>
    </source>
</evidence>
<reference evidence="6" key="1">
    <citation type="submission" date="2020-03" db="EMBL/GenBank/DDBJ databases">
        <title>A high-quality chromosome-level genome assembly of a woody plant with both climbing and erect habits, Rhamnella rubrinervis.</title>
        <authorList>
            <person name="Lu Z."/>
            <person name="Yang Y."/>
            <person name="Zhu X."/>
            <person name="Sun Y."/>
        </authorList>
    </citation>
    <scope>NUCLEOTIDE SEQUENCE</scope>
    <source>
        <strain evidence="6">BYM</strain>
        <tissue evidence="6">Leaf</tissue>
    </source>
</reference>
<comment type="caution">
    <text evidence="6">The sequence shown here is derived from an EMBL/GenBank/DDBJ whole genome shotgun (WGS) entry which is preliminary data.</text>
</comment>
<dbReference type="PANTHER" id="PTHR21234:SF43">
    <property type="entry name" value="OS06G0112100 PROTEIN"/>
    <property type="match status" value="1"/>
</dbReference>
<evidence type="ECO:0000256" key="4">
    <source>
        <dbReference type="ARBA" id="ARBA00048707"/>
    </source>
</evidence>
<feature type="domain" description="Nucleoside phosphorylase" evidence="5">
    <location>
        <begin position="222"/>
        <end position="452"/>
    </location>
</feature>
<comment type="similarity">
    <text evidence="3">Belongs to the PTH2 family.</text>
</comment>
<dbReference type="CDD" id="cd02430">
    <property type="entry name" value="PTH2"/>
    <property type="match status" value="1"/>
</dbReference>
<dbReference type="InterPro" id="IPR000845">
    <property type="entry name" value="Nucleoside_phosphorylase_d"/>
</dbReference>
<keyword evidence="7" id="KW-1185">Reference proteome</keyword>
<dbReference type="GO" id="GO:0004045">
    <property type="term" value="F:peptidyl-tRNA hydrolase activity"/>
    <property type="evidence" value="ECO:0007669"/>
    <property type="project" value="UniProtKB-EC"/>
</dbReference>
<dbReference type="SUPFAM" id="SSF102462">
    <property type="entry name" value="Peptidyl-tRNA hydrolase II"/>
    <property type="match status" value="1"/>
</dbReference>
<evidence type="ECO:0000256" key="2">
    <source>
        <dbReference type="ARBA" id="ARBA00022801"/>
    </source>
</evidence>
<dbReference type="NCBIfam" id="TIGR00283">
    <property type="entry name" value="arch_pth2"/>
    <property type="match status" value="1"/>
</dbReference>
<dbReference type="Pfam" id="PF01981">
    <property type="entry name" value="PTH2"/>
    <property type="match status" value="1"/>
</dbReference>
<dbReference type="PANTHER" id="PTHR21234">
    <property type="entry name" value="PURINE NUCLEOSIDE PHOSPHORYLASE"/>
    <property type="match status" value="1"/>
</dbReference>
<evidence type="ECO:0000256" key="1">
    <source>
        <dbReference type="ARBA" id="ARBA00013260"/>
    </source>
</evidence>
<dbReference type="Proteomes" id="UP000796880">
    <property type="component" value="Unassembled WGS sequence"/>
</dbReference>
<dbReference type="OrthoDB" id="1733656at2759"/>
<dbReference type="CDD" id="cd09008">
    <property type="entry name" value="MTAN"/>
    <property type="match status" value="1"/>
</dbReference>
<dbReference type="Pfam" id="PF01048">
    <property type="entry name" value="PNP_UDP_1"/>
    <property type="match status" value="1"/>
</dbReference>
<dbReference type="InterPro" id="IPR035994">
    <property type="entry name" value="Nucleoside_phosphorylase_sf"/>
</dbReference>
<dbReference type="Gene3D" id="3.40.50.1580">
    <property type="entry name" value="Nucleoside phosphorylase domain"/>
    <property type="match status" value="1"/>
</dbReference>
<keyword evidence="2" id="KW-0378">Hydrolase</keyword>
<protein>
    <recommendedName>
        <fullName evidence="1">peptidyl-tRNA hydrolase</fullName>
        <ecNumber evidence="1">3.1.1.29</ecNumber>
    </recommendedName>
</protein>
<evidence type="ECO:0000259" key="5">
    <source>
        <dbReference type="Pfam" id="PF01048"/>
    </source>
</evidence>
<dbReference type="AlphaFoldDB" id="A0A8K0GPM6"/>
<sequence>MDLSWLSAILVGAGCLALGYCIGARYPAPFFMSARLAKGSALVSTDNKNKKYKPKDPLEIEKLADLLGNFKMVLVVRNDLKMGKGKIAAQCSHATLGLYKKLLHRAPKALNSWEMCAQPKVVVKIESEEDMLVLQGRAKSLKLPTHITIDAGRTQIAPNSRTVMAILGPVEVVDDVTGLIDQYHHRLRPQTTVIDEVPSSITGWSGIVYGPTVSAAENELHSAAGGRRFNIGKINGVDIIYVMTGEQIVNAGITVQILVDAFDVKGIVHYGIAGSTNNSLSVGDVSVPSSVAFTSSWKWKEFKSEQKGQYPELKFADFNFPIQGDNLLGKVEFTPQQLYSSEKPMQEVFWLPIDPKWFSIASQLKDLKLQRCLNETYCLPETPQVIYGLRGSTADTFLDNAAYRDFLFKQFNVSTVDEESAAVMMTCLSNGVPCIVFRGVSDLAGGGGKQLPTSLRSLAAVNALSVAAAASPFLSDVDHFNWMHTFSVGNVWLNAFQIILQILLGIAVPLTLAMKDEIEVAECDQYIPRYHTMMFLDALIDIVNVNIEFCSACSRGFSMPLLEYTRQFHTVA</sequence>
<accession>A0A8K0GPM6</accession>
<evidence type="ECO:0000313" key="6">
    <source>
        <dbReference type="EMBL" id="KAF3432656.1"/>
    </source>
</evidence>
<dbReference type="EMBL" id="VOIH02000011">
    <property type="protein sequence ID" value="KAF3432656.1"/>
    <property type="molecule type" value="Genomic_DNA"/>
</dbReference>
<name>A0A8K0GPM6_9ROSA</name>
<evidence type="ECO:0000256" key="3">
    <source>
        <dbReference type="ARBA" id="ARBA00038050"/>
    </source>
</evidence>
<gene>
    <name evidence="6" type="ORF">FNV43_RR23758</name>
</gene>
<dbReference type="FunFam" id="3.40.1490.10:FF:000002">
    <property type="entry name" value="Peptidyl-tRNA hydrolase 2, mitochondrial"/>
    <property type="match status" value="1"/>
</dbReference>
<dbReference type="EC" id="3.1.1.29" evidence="1"/>
<dbReference type="InterPro" id="IPR002833">
    <property type="entry name" value="PTH2"/>
</dbReference>
<organism evidence="6 7">
    <name type="scientific">Rhamnella rubrinervis</name>
    <dbReference type="NCBI Taxonomy" id="2594499"/>
    <lineage>
        <taxon>Eukaryota</taxon>
        <taxon>Viridiplantae</taxon>
        <taxon>Streptophyta</taxon>
        <taxon>Embryophyta</taxon>
        <taxon>Tracheophyta</taxon>
        <taxon>Spermatophyta</taxon>
        <taxon>Magnoliopsida</taxon>
        <taxon>eudicotyledons</taxon>
        <taxon>Gunneridae</taxon>
        <taxon>Pentapetalae</taxon>
        <taxon>rosids</taxon>
        <taxon>fabids</taxon>
        <taxon>Rosales</taxon>
        <taxon>Rhamnaceae</taxon>
        <taxon>rhamnoid group</taxon>
        <taxon>Rhamneae</taxon>
        <taxon>Rhamnella</taxon>
    </lineage>
</organism>
<dbReference type="Gene3D" id="3.40.1490.10">
    <property type="entry name" value="Bit1"/>
    <property type="match status" value="1"/>
</dbReference>